<reference evidence="5 6" key="1">
    <citation type="journal article" date="2019" name="Nat. Med.">
        <title>A library of human gut bacterial isolates paired with longitudinal multiomics data enables mechanistic microbiome research.</title>
        <authorList>
            <person name="Poyet M."/>
            <person name="Groussin M."/>
            <person name="Gibbons S.M."/>
            <person name="Avila-Pacheco J."/>
            <person name="Jiang X."/>
            <person name="Kearney S.M."/>
            <person name="Perrotta A.R."/>
            <person name="Berdy B."/>
            <person name="Zhao S."/>
            <person name="Lieberman T.D."/>
            <person name="Swanson P.K."/>
            <person name="Smith M."/>
            <person name="Roesemann S."/>
            <person name="Alexander J.E."/>
            <person name="Rich S.A."/>
            <person name="Livny J."/>
            <person name="Vlamakis H."/>
            <person name="Clish C."/>
            <person name="Bullock K."/>
            <person name="Deik A."/>
            <person name="Scott J."/>
            <person name="Pierce K.A."/>
            <person name="Xavier R.J."/>
            <person name="Alm E.J."/>
        </authorList>
    </citation>
    <scope>NUCLEOTIDE SEQUENCE [LARGE SCALE GENOMIC DNA]</scope>
    <source>
        <strain evidence="5 6">BIOML-A266</strain>
    </source>
</reference>
<dbReference type="PROSITE" id="PS00101">
    <property type="entry name" value="HEXAPEP_TRANSFERASES"/>
    <property type="match status" value="1"/>
</dbReference>
<evidence type="ECO:0000256" key="2">
    <source>
        <dbReference type="ARBA" id="ARBA00022679"/>
    </source>
</evidence>
<dbReference type="Gene3D" id="2.160.10.10">
    <property type="entry name" value="Hexapeptide repeat proteins"/>
    <property type="match status" value="1"/>
</dbReference>
<evidence type="ECO:0000256" key="1">
    <source>
        <dbReference type="ARBA" id="ARBA00007274"/>
    </source>
</evidence>
<evidence type="ECO:0000313" key="6">
    <source>
        <dbReference type="Proteomes" id="UP000322940"/>
    </source>
</evidence>
<name>A0A5B3H613_9BACT</name>
<gene>
    <name evidence="5" type="ORF">F2Y10_00400</name>
</gene>
<dbReference type="GO" id="GO:0016746">
    <property type="term" value="F:acyltransferase activity"/>
    <property type="evidence" value="ECO:0007669"/>
    <property type="project" value="UniProtKB-KW"/>
</dbReference>
<evidence type="ECO:0000256" key="4">
    <source>
        <dbReference type="ARBA" id="ARBA00023315"/>
    </source>
</evidence>
<organism evidence="5 6">
    <name type="scientific">Alistipes onderdonkii</name>
    <dbReference type="NCBI Taxonomy" id="328813"/>
    <lineage>
        <taxon>Bacteria</taxon>
        <taxon>Pseudomonadati</taxon>
        <taxon>Bacteroidota</taxon>
        <taxon>Bacteroidia</taxon>
        <taxon>Bacteroidales</taxon>
        <taxon>Rikenellaceae</taxon>
        <taxon>Alistipes</taxon>
    </lineage>
</organism>
<dbReference type="EMBL" id="VVXH01000001">
    <property type="protein sequence ID" value="KAA2381333.1"/>
    <property type="molecule type" value="Genomic_DNA"/>
</dbReference>
<dbReference type="InterPro" id="IPR011004">
    <property type="entry name" value="Trimer_LpxA-like_sf"/>
</dbReference>
<accession>A0A5B3H613</accession>
<dbReference type="InterPro" id="IPR018357">
    <property type="entry name" value="Hexapep_transf_CS"/>
</dbReference>
<proteinExistence type="inferred from homology"/>
<protein>
    <submittedName>
        <fullName evidence="5">Antibiotic acetyltransferase</fullName>
    </submittedName>
</protein>
<comment type="caution">
    <text evidence="5">The sequence shown here is derived from an EMBL/GenBank/DDBJ whole genome shotgun (WGS) entry which is preliminary data.</text>
</comment>
<keyword evidence="2 5" id="KW-0808">Transferase</keyword>
<comment type="similarity">
    <text evidence="1">Belongs to the transferase hexapeptide repeat family.</text>
</comment>
<evidence type="ECO:0000256" key="3">
    <source>
        <dbReference type="ARBA" id="ARBA00022737"/>
    </source>
</evidence>
<keyword evidence="4" id="KW-0012">Acyltransferase</keyword>
<dbReference type="Pfam" id="PF00132">
    <property type="entry name" value="Hexapep"/>
    <property type="match status" value="1"/>
</dbReference>
<dbReference type="SUPFAM" id="SSF51161">
    <property type="entry name" value="Trimeric LpxA-like enzymes"/>
    <property type="match status" value="1"/>
</dbReference>
<dbReference type="Proteomes" id="UP000322940">
    <property type="component" value="Unassembled WGS sequence"/>
</dbReference>
<dbReference type="AlphaFoldDB" id="A0A5B3H613"/>
<sequence>MYRKTASGYLVDIGHDVWIGADVKIMDGVSIGNGAVVAAGAVVTKDVPPYAIVGGVPAKIIKYRFTQEQIEFLQQFKWWNMPEDWIRENWQLFDNIQKFAEKFTRDVELH</sequence>
<dbReference type="PANTHER" id="PTHR43300:SF11">
    <property type="entry name" value="ACETYLTRANSFERASE RV3034C-RELATED"/>
    <property type="match status" value="1"/>
</dbReference>
<dbReference type="PANTHER" id="PTHR43300">
    <property type="entry name" value="ACETYLTRANSFERASE"/>
    <property type="match status" value="1"/>
</dbReference>
<dbReference type="InterPro" id="IPR001451">
    <property type="entry name" value="Hexapep"/>
</dbReference>
<evidence type="ECO:0000313" key="5">
    <source>
        <dbReference type="EMBL" id="KAA2381333.1"/>
    </source>
</evidence>
<keyword evidence="3" id="KW-0677">Repeat</keyword>
<dbReference type="InterPro" id="IPR050179">
    <property type="entry name" value="Trans_hexapeptide_repeat"/>
</dbReference>